<keyword evidence="2" id="KW-0548">Nucleotidyltransferase</keyword>
<keyword evidence="4" id="KW-0255">Endonuclease</keyword>
<accession>A0AA89BP36</accession>
<gene>
    <name evidence="8" type="ORF">RJ639_028338</name>
</gene>
<comment type="caution">
    <text evidence="8">The sequence shown here is derived from an EMBL/GenBank/DDBJ whole genome shotgun (WGS) entry which is preliminary data.</text>
</comment>
<keyword evidence="1" id="KW-0808">Transferase</keyword>
<dbReference type="PANTHER" id="PTHR48475">
    <property type="entry name" value="RIBONUCLEASE H"/>
    <property type="match status" value="1"/>
</dbReference>
<feature type="domain" description="Reverse transcriptase RNase H-like" evidence="7">
    <location>
        <begin position="212"/>
        <end position="277"/>
    </location>
</feature>
<dbReference type="GO" id="GO:0004519">
    <property type="term" value="F:endonuclease activity"/>
    <property type="evidence" value="ECO:0007669"/>
    <property type="project" value="UniProtKB-KW"/>
</dbReference>
<evidence type="ECO:0000313" key="9">
    <source>
        <dbReference type="Proteomes" id="UP001188597"/>
    </source>
</evidence>
<sequence length="432" mass="49123">MAKIYERAGRKRDSQLYCHFHEDHMHTTDECKVLQCEIENLITRGHLKQFIKANDRQQNRRRNQRRTEEILLKDLPLINTISGGPSAGGLSSSSRKTYARQEARPISSSRTRAFAPVRGIVSLTIVAEKCHAVHTLDFLIVSVKLSYNKILDRTGLNKLQAVASTYHLIMKFPTPTGVGFIKGDQTLARRCYVASCRAEETLSIDDQRDEKTSRHAEPRYPNAEKLAFTLLIATRKLRPYFQSHIIIVLTDKPLRKILHKPDLSGGLIHWLIELGEFDIHYHPRPSIKRQALADFIVECALLIEDEEPLLSAQSELFTWKLFVDGSSNNVGSGAGKSMKASADNTWEGEHYRTRFFDKDIIGRQCIAMLWTILKNVVLANASPQSPSSRQAPYHCRVVLYLFAMWGMDIMGPFPPATAQRRFVIGAIDYFTK</sequence>
<dbReference type="GO" id="GO:0016787">
    <property type="term" value="F:hydrolase activity"/>
    <property type="evidence" value="ECO:0007669"/>
    <property type="project" value="UniProtKB-KW"/>
</dbReference>
<evidence type="ECO:0000313" key="8">
    <source>
        <dbReference type="EMBL" id="KAK3038731.1"/>
    </source>
</evidence>
<protein>
    <recommendedName>
        <fullName evidence="7">Reverse transcriptase RNase H-like domain-containing protein</fullName>
    </recommendedName>
</protein>
<dbReference type="InterPro" id="IPR041373">
    <property type="entry name" value="RT_RNaseH"/>
</dbReference>
<evidence type="ECO:0000256" key="4">
    <source>
        <dbReference type="ARBA" id="ARBA00022759"/>
    </source>
</evidence>
<keyword evidence="3" id="KW-0540">Nuclease</keyword>
<evidence type="ECO:0000256" key="6">
    <source>
        <dbReference type="ARBA" id="ARBA00022918"/>
    </source>
</evidence>
<dbReference type="SUPFAM" id="SSF56672">
    <property type="entry name" value="DNA/RNA polymerases"/>
    <property type="match status" value="1"/>
</dbReference>
<name>A0AA89BP36_9ASTE</name>
<dbReference type="InterPro" id="IPR043502">
    <property type="entry name" value="DNA/RNA_pol_sf"/>
</dbReference>
<dbReference type="AlphaFoldDB" id="A0AA89BP36"/>
<keyword evidence="9" id="KW-1185">Reference proteome</keyword>
<keyword evidence="6" id="KW-0695">RNA-directed DNA polymerase</keyword>
<keyword evidence="5" id="KW-0378">Hydrolase</keyword>
<evidence type="ECO:0000256" key="5">
    <source>
        <dbReference type="ARBA" id="ARBA00022801"/>
    </source>
</evidence>
<evidence type="ECO:0000256" key="2">
    <source>
        <dbReference type="ARBA" id="ARBA00022695"/>
    </source>
</evidence>
<dbReference type="Pfam" id="PF17917">
    <property type="entry name" value="RT_RNaseH"/>
    <property type="match status" value="1"/>
</dbReference>
<evidence type="ECO:0000256" key="1">
    <source>
        <dbReference type="ARBA" id="ARBA00022679"/>
    </source>
</evidence>
<proteinExistence type="predicted"/>
<dbReference type="Proteomes" id="UP001188597">
    <property type="component" value="Unassembled WGS sequence"/>
</dbReference>
<evidence type="ECO:0000256" key="3">
    <source>
        <dbReference type="ARBA" id="ARBA00022722"/>
    </source>
</evidence>
<reference evidence="8" key="1">
    <citation type="submission" date="2022-12" db="EMBL/GenBank/DDBJ databases">
        <title>Draft genome assemblies for two species of Escallonia (Escalloniales).</title>
        <authorList>
            <person name="Chanderbali A."/>
            <person name="Dervinis C."/>
            <person name="Anghel I."/>
            <person name="Soltis D."/>
            <person name="Soltis P."/>
            <person name="Zapata F."/>
        </authorList>
    </citation>
    <scope>NUCLEOTIDE SEQUENCE</scope>
    <source>
        <strain evidence="8">UCBG64.0493</strain>
        <tissue evidence="8">Leaf</tissue>
    </source>
</reference>
<evidence type="ECO:0000259" key="7">
    <source>
        <dbReference type="Pfam" id="PF17917"/>
    </source>
</evidence>
<dbReference type="PANTHER" id="PTHR48475:SF2">
    <property type="entry name" value="RIBONUCLEASE H"/>
    <property type="match status" value="1"/>
</dbReference>
<dbReference type="EMBL" id="JAVXUP010000090">
    <property type="protein sequence ID" value="KAK3038731.1"/>
    <property type="molecule type" value="Genomic_DNA"/>
</dbReference>
<dbReference type="GO" id="GO:0003964">
    <property type="term" value="F:RNA-directed DNA polymerase activity"/>
    <property type="evidence" value="ECO:0007669"/>
    <property type="project" value="UniProtKB-KW"/>
</dbReference>
<organism evidence="8 9">
    <name type="scientific">Escallonia herrerae</name>
    <dbReference type="NCBI Taxonomy" id="1293975"/>
    <lineage>
        <taxon>Eukaryota</taxon>
        <taxon>Viridiplantae</taxon>
        <taxon>Streptophyta</taxon>
        <taxon>Embryophyta</taxon>
        <taxon>Tracheophyta</taxon>
        <taxon>Spermatophyta</taxon>
        <taxon>Magnoliopsida</taxon>
        <taxon>eudicotyledons</taxon>
        <taxon>Gunneridae</taxon>
        <taxon>Pentapetalae</taxon>
        <taxon>asterids</taxon>
        <taxon>campanulids</taxon>
        <taxon>Escalloniales</taxon>
        <taxon>Escalloniaceae</taxon>
        <taxon>Escallonia</taxon>
    </lineage>
</organism>